<sequence>GAKTRYDDFVAVHINQTLYIVAISNWTKDIDSWDPITNYNDSLWFQNRMQGDFAAGFYGMHTGSHFTVVGDPGGDLLASPGDPAFYLHHAQIDRTWWIWQNYKSPQTRNSTLGGTITLNNTPPSRNGTLDDVLDLGVLLVPTTIGKVMSTIGMTGGPLCYIYV</sequence>
<reference evidence="4" key="1">
    <citation type="submission" date="2023-06" db="EMBL/GenBank/DDBJ databases">
        <title>Genome-scale phylogeny and comparative genomics of the fungal order Sordariales.</title>
        <authorList>
            <consortium name="Lawrence Berkeley National Laboratory"/>
            <person name="Hensen N."/>
            <person name="Bonometti L."/>
            <person name="Westerberg I."/>
            <person name="Brannstrom I.O."/>
            <person name="Guillou S."/>
            <person name="Cros-Aarteil S."/>
            <person name="Calhoun S."/>
            <person name="Haridas S."/>
            <person name="Kuo A."/>
            <person name="Mondo S."/>
            <person name="Pangilinan J."/>
            <person name="Riley R."/>
            <person name="Labutti K."/>
            <person name="Andreopoulos B."/>
            <person name="Lipzen A."/>
            <person name="Chen C."/>
            <person name="Yanf M."/>
            <person name="Daum C."/>
            <person name="Ng V."/>
            <person name="Clum A."/>
            <person name="Steindorff A."/>
            <person name="Ohm R."/>
            <person name="Martin F."/>
            <person name="Silar P."/>
            <person name="Natvig D."/>
            <person name="Lalanne C."/>
            <person name="Gautier V."/>
            <person name="Ament-Velasquez S.L."/>
            <person name="Kruys A."/>
            <person name="Hutchinson M.I."/>
            <person name="Powell A.J."/>
            <person name="Barry K."/>
            <person name="Miller A.N."/>
            <person name="Grigoriev I.V."/>
            <person name="Debuchy R."/>
            <person name="Gladieux P."/>
            <person name="Thoren M.H."/>
            <person name="Johannesson H."/>
        </authorList>
    </citation>
    <scope>NUCLEOTIDE SEQUENCE</scope>
    <source>
        <strain evidence="4">CBS 606.72</strain>
    </source>
</reference>
<evidence type="ECO:0000256" key="2">
    <source>
        <dbReference type="ARBA" id="ARBA00023002"/>
    </source>
</evidence>
<dbReference type="InterPro" id="IPR050316">
    <property type="entry name" value="Tyrosinase/Hemocyanin"/>
</dbReference>
<keyword evidence="5" id="KW-1185">Reference proteome</keyword>
<feature type="domain" description="Tyrosinase copper-binding" evidence="3">
    <location>
        <begin position="82"/>
        <end position="93"/>
    </location>
</feature>
<comment type="caution">
    <text evidence="4">The sequence shown here is derived from an EMBL/GenBank/DDBJ whole genome shotgun (WGS) entry which is preliminary data.</text>
</comment>
<gene>
    <name evidence="4" type="ORF">B0T14DRAFT_424269</name>
</gene>
<evidence type="ECO:0000259" key="3">
    <source>
        <dbReference type="PROSITE" id="PS00498"/>
    </source>
</evidence>
<dbReference type="InterPro" id="IPR008922">
    <property type="entry name" value="Di-copper_centre_dom_sf"/>
</dbReference>
<keyword evidence="1" id="KW-0479">Metal-binding</keyword>
<dbReference type="GO" id="GO:0016491">
    <property type="term" value="F:oxidoreductase activity"/>
    <property type="evidence" value="ECO:0007669"/>
    <property type="project" value="UniProtKB-KW"/>
</dbReference>
<dbReference type="PROSITE" id="PS00498">
    <property type="entry name" value="TYROSINASE_2"/>
    <property type="match status" value="1"/>
</dbReference>
<proteinExistence type="predicted"/>
<dbReference type="InterPro" id="IPR002227">
    <property type="entry name" value="Tyrosinase_Cu-bd"/>
</dbReference>
<keyword evidence="2" id="KW-0560">Oxidoreductase</keyword>
<dbReference type="EMBL" id="JAULSU010000002">
    <property type="protein sequence ID" value="KAK0625951.1"/>
    <property type="molecule type" value="Genomic_DNA"/>
</dbReference>
<dbReference type="Proteomes" id="UP001175000">
    <property type="component" value="Unassembled WGS sequence"/>
</dbReference>
<name>A0AA39X298_9PEZI</name>
<dbReference type="PANTHER" id="PTHR11474:SF125">
    <property type="entry name" value="N-ACETYL-6-HYDROXYTRYPTOPHAN OXIDASE IVOB-RELATED"/>
    <property type="match status" value="1"/>
</dbReference>
<evidence type="ECO:0000256" key="1">
    <source>
        <dbReference type="ARBA" id="ARBA00022723"/>
    </source>
</evidence>
<evidence type="ECO:0000313" key="5">
    <source>
        <dbReference type="Proteomes" id="UP001175000"/>
    </source>
</evidence>
<feature type="non-terminal residue" evidence="4">
    <location>
        <position position="163"/>
    </location>
</feature>
<dbReference type="AlphaFoldDB" id="A0AA39X298"/>
<dbReference type="GO" id="GO:0046872">
    <property type="term" value="F:metal ion binding"/>
    <property type="evidence" value="ECO:0007669"/>
    <property type="project" value="UniProtKB-KW"/>
</dbReference>
<protein>
    <recommendedName>
        <fullName evidence="3">Tyrosinase copper-binding domain-containing protein</fullName>
    </recommendedName>
</protein>
<organism evidence="4 5">
    <name type="scientific">Immersiella caudata</name>
    <dbReference type="NCBI Taxonomy" id="314043"/>
    <lineage>
        <taxon>Eukaryota</taxon>
        <taxon>Fungi</taxon>
        <taxon>Dikarya</taxon>
        <taxon>Ascomycota</taxon>
        <taxon>Pezizomycotina</taxon>
        <taxon>Sordariomycetes</taxon>
        <taxon>Sordariomycetidae</taxon>
        <taxon>Sordariales</taxon>
        <taxon>Lasiosphaeriaceae</taxon>
        <taxon>Immersiella</taxon>
    </lineage>
</organism>
<dbReference type="SUPFAM" id="SSF48056">
    <property type="entry name" value="Di-copper centre-containing domain"/>
    <property type="match status" value="1"/>
</dbReference>
<dbReference type="PANTHER" id="PTHR11474">
    <property type="entry name" value="TYROSINASE FAMILY MEMBER"/>
    <property type="match status" value="1"/>
</dbReference>
<dbReference type="Gene3D" id="1.10.1280.10">
    <property type="entry name" value="Di-copper center containing domain from catechol oxidase"/>
    <property type="match status" value="1"/>
</dbReference>
<dbReference type="Pfam" id="PF00264">
    <property type="entry name" value="Tyrosinase"/>
    <property type="match status" value="1"/>
</dbReference>
<accession>A0AA39X298</accession>
<evidence type="ECO:0000313" key="4">
    <source>
        <dbReference type="EMBL" id="KAK0625951.1"/>
    </source>
</evidence>